<dbReference type="EMBL" id="JALLBG020000199">
    <property type="protein sequence ID" value="KAL3759639.1"/>
    <property type="molecule type" value="Genomic_DNA"/>
</dbReference>
<proteinExistence type="predicted"/>
<evidence type="ECO:0000256" key="1">
    <source>
        <dbReference type="SAM" id="MobiDB-lite"/>
    </source>
</evidence>
<dbReference type="Gene3D" id="2.20.70.10">
    <property type="match status" value="1"/>
</dbReference>
<protein>
    <recommendedName>
        <fullName evidence="2">WW domain-containing protein</fullName>
    </recommendedName>
</protein>
<feature type="region of interest" description="Disordered" evidence="1">
    <location>
        <begin position="36"/>
        <end position="59"/>
    </location>
</feature>
<evidence type="ECO:0000313" key="3">
    <source>
        <dbReference type="EMBL" id="KAL3759639.1"/>
    </source>
</evidence>
<reference evidence="3 4" key="1">
    <citation type="submission" date="2024-10" db="EMBL/GenBank/DDBJ databases">
        <title>Updated reference genomes for cyclostephanoid diatoms.</title>
        <authorList>
            <person name="Roberts W.R."/>
            <person name="Alverson A.J."/>
        </authorList>
    </citation>
    <scope>NUCLEOTIDE SEQUENCE [LARGE SCALE GENOMIC DNA]</scope>
    <source>
        <strain evidence="3 4">AJA232-27</strain>
    </source>
</reference>
<dbReference type="InterPro" id="IPR036020">
    <property type="entry name" value="WW_dom_sf"/>
</dbReference>
<dbReference type="SMART" id="SM00456">
    <property type="entry name" value="WW"/>
    <property type="match status" value="1"/>
</dbReference>
<feature type="compositionally biased region" description="Polar residues" evidence="1">
    <location>
        <begin position="99"/>
        <end position="121"/>
    </location>
</feature>
<sequence length="374" mass="40284">MFTGGRVTTPATSLPAGWTAYTDVKTSQTYYVHLPTGDTQWTRPPPPPPPPPHPPQTNQILQSTASRSLPCSLHTMPASIPHSMQFSTRPLSSGGGTLFNGSGSASNTTRLSYYPNNNQATLPLLPHPTPSFNSSSTSKPQPKRSQGPTHANKPPTKRPRVQPKQSNANHITPESSNSRKWKECSKCKLQREWQFFSKKQWQSGVSGMCKSCVDETVGDAIEQSRAAAKAAKLSPSTNGDTNNRTTECIRVQSAPASAKKSSVKKASQPSTVDLVKACSECKVRGTKGAFSKRQWATRVRKCKSCMKKSVMKRSMSAKSKSTSGHVTVKDDAKGGDINANQGSRDNNTHAANVTIAIAEASAVPGEVVIKQEKI</sequence>
<dbReference type="Pfam" id="PF00397">
    <property type="entry name" value="WW"/>
    <property type="match status" value="1"/>
</dbReference>
<name>A0ABD3M6H8_9STRA</name>
<organism evidence="3 4">
    <name type="scientific">Discostella pseudostelligera</name>
    <dbReference type="NCBI Taxonomy" id="259834"/>
    <lineage>
        <taxon>Eukaryota</taxon>
        <taxon>Sar</taxon>
        <taxon>Stramenopiles</taxon>
        <taxon>Ochrophyta</taxon>
        <taxon>Bacillariophyta</taxon>
        <taxon>Coscinodiscophyceae</taxon>
        <taxon>Thalassiosirophycidae</taxon>
        <taxon>Stephanodiscales</taxon>
        <taxon>Stephanodiscaceae</taxon>
        <taxon>Discostella</taxon>
    </lineage>
</organism>
<feature type="compositionally biased region" description="Polar residues" evidence="1">
    <location>
        <begin position="163"/>
        <end position="177"/>
    </location>
</feature>
<accession>A0ABD3M6H8</accession>
<evidence type="ECO:0000313" key="4">
    <source>
        <dbReference type="Proteomes" id="UP001530293"/>
    </source>
</evidence>
<feature type="region of interest" description="Disordered" evidence="1">
    <location>
        <begin position="83"/>
        <end position="177"/>
    </location>
</feature>
<dbReference type="PROSITE" id="PS50020">
    <property type="entry name" value="WW_DOMAIN_2"/>
    <property type="match status" value="1"/>
</dbReference>
<dbReference type="InterPro" id="IPR001202">
    <property type="entry name" value="WW_dom"/>
</dbReference>
<comment type="caution">
    <text evidence="3">The sequence shown here is derived from an EMBL/GenBank/DDBJ whole genome shotgun (WGS) entry which is preliminary data.</text>
</comment>
<feature type="compositionally biased region" description="Pro residues" evidence="1">
    <location>
        <begin position="43"/>
        <end position="55"/>
    </location>
</feature>
<feature type="region of interest" description="Disordered" evidence="1">
    <location>
        <begin position="313"/>
        <end position="346"/>
    </location>
</feature>
<dbReference type="PROSITE" id="PS01159">
    <property type="entry name" value="WW_DOMAIN_1"/>
    <property type="match status" value="1"/>
</dbReference>
<dbReference type="CDD" id="cd00201">
    <property type="entry name" value="WW"/>
    <property type="match status" value="1"/>
</dbReference>
<feature type="domain" description="WW" evidence="2">
    <location>
        <begin position="12"/>
        <end position="46"/>
    </location>
</feature>
<feature type="compositionally biased region" description="Polar residues" evidence="1">
    <location>
        <begin position="130"/>
        <end position="149"/>
    </location>
</feature>
<keyword evidence="4" id="KW-1185">Reference proteome</keyword>
<feature type="compositionally biased region" description="Low complexity" evidence="1">
    <location>
        <begin position="313"/>
        <end position="323"/>
    </location>
</feature>
<dbReference type="Proteomes" id="UP001530293">
    <property type="component" value="Unassembled WGS sequence"/>
</dbReference>
<evidence type="ECO:0000259" key="2">
    <source>
        <dbReference type="PROSITE" id="PS50020"/>
    </source>
</evidence>
<dbReference type="AlphaFoldDB" id="A0ABD3M6H8"/>
<dbReference type="SUPFAM" id="SSF51045">
    <property type="entry name" value="WW domain"/>
    <property type="match status" value="1"/>
</dbReference>
<gene>
    <name evidence="3" type="ORF">ACHAWU_009786</name>
</gene>